<dbReference type="AlphaFoldDB" id="A0A2M9D6F2"/>
<dbReference type="PANTHER" id="PTHR47129">
    <property type="entry name" value="QUINONE OXIDOREDUCTASE 2"/>
    <property type="match status" value="1"/>
</dbReference>
<dbReference type="PANTHER" id="PTHR47129:SF1">
    <property type="entry name" value="NMRA-LIKE DOMAIN-CONTAINING PROTEIN"/>
    <property type="match status" value="1"/>
</dbReference>
<dbReference type="OrthoDB" id="5510591at2"/>
<dbReference type="Gene3D" id="3.90.25.10">
    <property type="entry name" value="UDP-galactose 4-epimerase, domain 1"/>
    <property type="match status" value="1"/>
</dbReference>
<dbReference type="InterPro" id="IPR036291">
    <property type="entry name" value="NAD(P)-bd_dom_sf"/>
</dbReference>
<accession>A0A2M9D6F2</accession>
<sequence>MTIAITTASGQLGSAVTSALIAKIGPNDIVALARTPEKAEHLGVEVRPGDYDNRDELTESLRGVDTVLLVSGISAPSERIEQHRNVIEAAVASGVRKIVFTGIQGPETGTPFSPVVQVSIETEDLIKASGLQWSIGRNGIYIEPDVEYAATYALEGEIVNSAGDGRCAYTTRPELAEAYAALLTTDRHDGRTVNLSGSTLSQYELAERIGEAVGTEITYRPINDAEYVADRSAALGDFFGPIIAGIYQGIREGAYDTESDFGAVVGRPHQSWDDYFAGVKLSATSD</sequence>
<proteinExistence type="predicted"/>
<protein>
    <submittedName>
        <fullName evidence="2">NAD(P)H dehydrogenase (Quinone)</fullName>
    </submittedName>
</protein>
<dbReference type="EMBL" id="PGFH01000001">
    <property type="protein sequence ID" value="PJJ81284.1"/>
    <property type="molecule type" value="Genomic_DNA"/>
</dbReference>
<name>A0A2M9D6F2_9MICO</name>
<dbReference type="SUPFAM" id="SSF51735">
    <property type="entry name" value="NAD(P)-binding Rossmann-fold domains"/>
    <property type="match status" value="1"/>
</dbReference>
<keyword evidence="3" id="KW-1185">Reference proteome</keyword>
<evidence type="ECO:0000313" key="2">
    <source>
        <dbReference type="EMBL" id="PJJ81284.1"/>
    </source>
</evidence>
<evidence type="ECO:0000259" key="1">
    <source>
        <dbReference type="Pfam" id="PF13460"/>
    </source>
</evidence>
<feature type="domain" description="NAD(P)-binding" evidence="1">
    <location>
        <begin position="8"/>
        <end position="184"/>
    </location>
</feature>
<dbReference type="InterPro" id="IPR016040">
    <property type="entry name" value="NAD(P)-bd_dom"/>
</dbReference>
<dbReference type="Proteomes" id="UP000231742">
    <property type="component" value="Unassembled WGS sequence"/>
</dbReference>
<comment type="caution">
    <text evidence="2">The sequence shown here is derived from an EMBL/GenBank/DDBJ whole genome shotgun (WGS) entry which is preliminary data.</text>
</comment>
<dbReference type="Gene3D" id="3.40.50.720">
    <property type="entry name" value="NAD(P)-binding Rossmann-like Domain"/>
    <property type="match status" value="1"/>
</dbReference>
<dbReference type="Pfam" id="PF13460">
    <property type="entry name" value="NAD_binding_10"/>
    <property type="match status" value="1"/>
</dbReference>
<gene>
    <name evidence="2" type="ORF">CLV85_0455</name>
</gene>
<evidence type="ECO:0000313" key="3">
    <source>
        <dbReference type="Proteomes" id="UP000231742"/>
    </source>
</evidence>
<organism evidence="2 3">
    <name type="scientific">Salinibacterium amurskyense</name>
    <dbReference type="NCBI Taxonomy" id="205941"/>
    <lineage>
        <taxon>Bacteria</taxon>
        <taxon>Bacillati</taxon>
        <taxon>Actinomycetota</taxon>
        <taxon>Actinomycetes</taxon>
        <taxon>Micrococcales</taxon>
        <taxon>Microbacteriaceae</taxon>
        <taxon>Salinibacterium</taxon>
    </lineage>
</organism>
<dbReference type="RefSeq" id="WP_100387982.1">
    <property type="nucleotide sequence ID" value="NZ_BMZU01000001.1"/>
</dbReference>
<dbReference type="InterPro" id="IPR052718">
    <property type="entry name" value="NmrA-type_oxidoreductase"/>
</dbReference>
<dbReference type="CDD" id="cd05269">
    <property type="entry name" value="TMR_SDR_a"/>
    <property type="match status" value="1"/>
</dbReference>
<reference evidence="2 3" key="1">
    <citation type="submission" date="2017-11" db="EMBL/GenBank/DDBJ databases">
        <title>Genomic Encyclopedia of Archaeal and Bacterial Type Strains, Phase II (KMG-II): From Individual Species to Whole Genera.</title>
        <authorList>
            <person name="Goeker M."/>
        </authorList>
    </citation>
    <scope>NUCLEOTIDE SEQUENCE [LARGE SCALE GENOMIC DNA]</scope>
    <source>
        <strain evidence="2 3">DSM 16400</strain>
    </source>
</reference>